<evidence type="ECO:0000256" key="1">
    <source>
        <dbReference type="SAM" id="Phobius"/>
    </source>
</evidence>
<keyword evidence="1" id="KW-0812">Transmembrane</keyword>
<sequence length="118" mass="13742">MKAVKNCMHSNRANYEEDGVCDLLVMYNCNVIDKQIHFSTTRQTTVTRNLMTSTIVDVRRRTRSLPLDSHLFDVMSPYFISLHFTCVIVLYAIKENHPKNPFSTTTFDHISEKLCRIL</sequence>
<dbReference type="Proteomes" id="UP000092460">
    <property type="component" value="Unassembled WGS sequence"/>
</dbReference>
<evidence type="ECO:0000313" key="2">
    <source>
        <dbReference type="EnsemblMetazoa" id="GPPI036706-PA"/>
    </source>
</evidence>
<proteinExistence type="predicted"/>
<reference evidence="3" key="1">
    <citation type="submission" date="2015-01" db="EMBL/GenBank/DDBJ databases">
        <authorList>
            <person name="Aksoy S."/>
            <person name="Warren W."/>
            <person name="Wilson R.K."/>
        </authorList>
    </citation>
    <scope>NUCLEOTIDE SEQUENCE [LARGE SCALE GENOMIC DNA]</scope>
    <source>
        <strain evidence="3">IAEA</strain>
    </source>
</reference>
<dbReference type="VEuPathDB" id="VectorBase:GPPI036706"/>
<accession>A0A1B0BPQ4</accession>
<reference evidence="2" key="2">
    <citation type="submission" date="2020-05" db="UniProtKB">
        <authorList>
            <consortium name="EnsemblMetazoa"/>
        </authorList>
    </citation>
    <scope>IDENTIFICATION</scope>
    <source>
        <strain evidence="2">IAEA</strain>
    </source>
</reference>
<dbReference type="AlphaFoldDB" id="A0A1B0BPQ4"/>
<protein>
    <submittedName>
        <fullName evidence="2">Uncharacterized protein</fullName>
    </submittedName>
</protein>
<evidence type="ECO:0000313" key="3">
    <source>
        <dbReference type="Proteomes" id="UP000092460"/>
    </source>
</evidence>
<name>A0A1B0BPQ4_9MUSC</name>
<dbReference type="EnsemblMetazoa" id="GPPI036706-RA">
    <property type="protein sequence ID" value="GPPI036706-PA"/>
    <property type="gene ID" value="GPPI036706"/>
</dbReference>
<keyword evidence="1" id="KW-0472">Membrane</keyword>
<keyword evidence="1" id="KW-1133">Transmembrane helix</keyword>
<dbReference type="EMBL" id="JXJN01018168">
    <property type="status" value="NOT_ANNOTATED_CDS"/>
    <property type="molecule type" value="Genomic_DNA"/>
</dbReference>
<dbReference type="EMBL" id="JXJN01018167">
    <property type="status" value="NOT_ANNOTATED_CDS"/>
    <property type="molecule type" value="Genomic_DNA"/>
</dbReference>
<organism evidence="2 3">
    <name type="scientific">Glossina palpalis gambiensis</name>
    <dbReference type="NCBI Taxonomy" id="67801"/>
    <lineage>
        <taxon>Eukaryota</taxon>
        <taxon>Metazoa</taxon>
        <taxon>Ecdysozoa</taxon>
        <taxon>Arthropoda</taxon>
        <taxon>Hexapoda</taxon>
        <taxon>Insecta</taxon>
        <taxon>Pterygota</taxon>
        <taxon>Neoptera</taxon>
        <taxon>Endopterygota</taxon>
        <taxon>Diptera</taxon>
        <taxon>Brachycera</taxon>
        <taxon>Muscomorpha</taxon>
        <taxon>Hippoboscoidea</taxon>
        <taxon>Glossinidae</taxon>
        <taxon>Glossina</taxon>
    </lineage>
</organism>
<feature type="transmembrane region" description="Helical" evidence="1">
    <location>
        <begin position="75"/>
        <end position="93"/>
    </location>
</feature>
<keyword evidence="3" id="KW-1185">Reference proteome</keyword>